<feature type="repeat" description="WD" evidence="5">
    <location>
        <begin position="347"/>
        <end position="380"/>
    </location>
</feature>
<dbReference type="PROSITE" id="PS50082">
    <property type="entry name" value="WD_REPEATS_2"/>
    <property type="match status" value="5"/>
</dbReference>
<keyword evidence="2 5" id="KW-0853">WD repeat</keyword>
<gene>
    <name evidence="8" type="ORF">B0I71DRAFT_111746</name>
    <name evidence="7" type="ORF">YALI1_E01904g</name>
</gene>
<dbReference type="Gene3D" id="2.130.10.10">
    <property type="entry name" value="YVTN repeat-like/Quinoprotein amine dehydrogenase"/>
    <property type="match status" value="1"/>
</dbReference>
<evidence type="ECO:0000256" key="3">
    <source>
        <dbReference type="ARBA" id="ARBA00022737"/>
    </source>
</evidence>
<dbReference type="KEGG" id="yli:2912949"/>
<dbReference type="PANTHER" id="PTHR19850">
    <property type="entry name" value="GUANINE NUCLEOTIDE-BINDING PROTEIN BETA G PROTEIN BETA"/>
    <property type="match status" value="1"/>
</dbReference>
<dbReference type="Proteomes" id="UP000182444">
    <property type="component" value="Chromosome 1E"/>
</dbReference>
<feature type="region of interest" description="Disordered" evidence="6">
    <location>
        <begin position="145"/>
        <end position="166"/>
    </location>
</feature>
<dbReference type="EMBL" id="CP017557">
    <property type="protein sequence ID" value="AOW04804.1"/>
    <property type="molecule type" value="Genomic_DNA"/>
</dbReference>
<dbReference type="eggNOG" id="KOG0286">
    <property type="taxonomic scope" value="Eukaryota"/>
</dbReference>
<protein>
    <submittedName>
        <fullName evidence="8">WD40-repeat-containing domain protein</fullName>
    </submittedName>
</protein>
<reference evidence="8 10" key="2">
    <citation type="submission" date="2018-07" db="EMBL/GenBank/DDBJ databases">
        <title>Draft Genome Assemblies for Five Robust Yarrowia lipolytica Strains Exhibiting High Lipid Production and Pentose Sugar Utilization and Sugar Alcohol Secretion from Undetoxified Lignocellulosic Biomass Hydrolysates.</title>
        <authorList>
            <consortium name="DOE Joint Genome Institute"/>
            <person name="Walker C."/>
            <person name="Ryu S."/>
            <person name="Na H."/>
            <person name="Zane M."/>
            <person name="LaButti K."/>
            <person name="Lipzen A."/>
            <person name="Haridas S."/>
            <person name="Barry K."/>
            <person name="Grigoriev I.V."/>
            <person name="Quarterman J."/>
            <person name="Slininger P."/>
            <person name="Dien B."/>
            <person name="Trinh C.T."/>
        </authorList>
    </citation>
    <scope>NUCLEOTIDE SEQUENCE [LARGE SCALE GENOMIC DNA]</scope>
    <source>
        <strain evidence="8 10">YB392</strain>
    </source>
</reference>
<dbReference type="InterPro" id="IPR019775">
    <property type="entry name" value="WD40_repeat_CS"/>
</dbReference>
<evidence type="ECO:0000256" key="6">
    <source>
        <dbReference type="SAM" id="MobiDB-lite"/>
    </source>
</evidence>
<dbReference type="InterPro" id="IPR036322">
    <property type="entry name" value="WD40_repeat_dom_sf"/>
</dbReference>
<dbReference type="AlphaFoldDB" id="A0A1H6Q4K2"/>
<dbReference type="InterPro" id="IPR015943">
    <property type="entry name" value="WD40/YVTN_repeat-like_dom_sf"/>
</dbReference>
<dbReference type="InterPro" id="IPR001680">
    <property type="entry name" value="WD40_rpt"/>
</dbReference>
<name>A0A1H6Q4K2_YARLL</name>
<dbReference type="VEuPathDB" id="FungiDB:YALI0_E01364g"/>
<dbReference type="CDD" id="cd00200">
    <property type="entry name" value="WD40"/>
    <property type="match status" value="1"/>
</dbReference>
<feature type="repeat" description="WD" evidence="5">
    <location>
        <begin position="261"/>
        <end position="302"/>
    </location>
</feature>
<dbReference type="PRINTS" id="PR00320">
    <property type="entry name" value="GPROTEINBRPT"/>
</dbReference>
<organism evidence="7 9">
    <name type="scientific">Yarrowia lipolytica</name>
    <name type="common">Candida lipolytica</name>
    <dbReference type="NCBI Taxonomy" id="4952"/>
    <lineage>
        <taxon>Eukaryota</taxon>
        <taxon>Fungi</taxon>
        <taxon>Dikarya</taxon>
        <taxon>Ascomycota</taxon>
        <taxon>Saccharomycotina</taxon>
        <taxon>Dipodascomycetes</taxon>
        <taxon>Dipodascales</taxon>
        <taxon>Dipodascales incertae sedis</taxon>
        <taxon>Yarrowia</taxon>
    </lineage>
</organism>
<accession>A0A1H6Q4K2</accession>
<sequence length="380" mass="41274">MTDILRPDTPPSPTVEDLHERLSLLKGKCAAMRENIVHQRSQFMNATLPSLATDLRPISSTPLKVRHKLKGHRGKINSCDWASNSQYVLSVAMDGLALMWDAYSSLKSRVFLLPSCYVLSCALPPSCGYLASGGLDNRVSIHSMTQSADETDPSVPYGSGSSTRMKGLTKSEPMAILKGHSAYVADLCFLTDQQIISASGDMTCCIWDVNTGRRVSTLYDHLGDVSSVTKHPSKMQIVATASNDKTVKIWDLRIARCVQTFQGHNKDVTSVDFFPDGNAVLSGGDDSTARLFDMRTDCQMNIYSAPDIMSPVNSVAVTPSGRIMFCGHDTGEVVAWDTIKCTYLGPITKHLGPVTKVKVSPDGVGVLSSSWDETMTVLSL</sequence>
<evidence type="ECO:0000256" key="5">
    <source>
        <dbReference type="PROSITE-ProRule" id="PRU00221"/>
    </source>
</evidence>
<dbReference type="InterPro" id="IPR016346">
    <property type="entry name" value="G-protein_beta_1-5"/>
</dbReference>
<evidence type="ECO:0000313" key="8">
    <source>
        <dbReference type="EMBL" id="RDW29069.1"/>
    </source>
</evidence>
<evidence type="ECO:0000256" key="1">
    <source>
        <dbReference type="ARBA" id="ARBA00009768"/>
    </source>
</evidence>
<dbReference type="VEuPathDB" id="FungiDB:YALI1_E01904g"/>
<dbReference type="RefSeq" id="XP_503412.1">
    <property type="nucleotide sequence ID" value="XM_503412.1"/>
</dbReference>
<evidence type="ECO:0000313" key="10">
    <source>
        <dbReference type="Proteomes" id="UP000256601"/>
    </source>
</evidence>
<dbReference type="InterPro" id="IPR020472">
    <property type="entry name" value="WD40_PAC1"/>
</dbReference>
<keyword evidence="3" id="KW-0677">Repeat</keyword>
<dbReference type="OMA" id="PLDSQWV"/>
<dbReference type="Proteomes" id="UP000256601">
    <property type="component" value="Unassembled WGS sequence"/>
</dbReference>
<dbReference type="EMBL" id="KZ858947">
    <property type="protein sequence ID" value="RDW29069.1"/>
    <property type="molecule type" value="Genomic_DNA"/>
</dbReference>
<dbReference type="GO" id="GO:0007165">
    <property type="term" value="P:signal transduction"/>
    <property type="evidence" value="ECO:0007669"/>
    <property type="project" value="UniProtKB-KW"/>
</dbReference>
<evidence type="ECO:0000256" key="4">
    <source>
        <dbReference type="ARBA" id="ARBA00023224"/>
    </source>
</evidence>
<dbReference type="PRINTS" id="PR00319">
    <property type="entry name" value="GPROTEINB"/>
</dbReference>
<reference evidence="7 9" key="1">
    <citation type="journal article" date="2016" name="PLoS ONE">
        <title>Sequence Assembly of Yarrowia lipolytica Strain W29/CLIB89 Shows Transposable Element Diversity.</title>
        <authorList>
            <person name="Magnan C."/>
            <person name="Yu J."/>
            <person name="Chang I."/>
            <person name="Jahn E."/>
            <person name="Kanomata Y."/>
            <person name="Wu J."/>
            <person name="Zeller M."/>
            <person name="Oakes M."/>
            <person name="Baldi P."/>
            <person name="Sandmeyer S."/>
        </authorList>
    </citation>
    <scope>NUCLEOTIDE SEQUENCE [LARGE SCALE GENOMIC DNA]</scope>
    <source>
        <strain evidence="7">CLIB89</strain>
        <strain evidence="9">CLIB89(W29)</strain>
    </source>
</reference>
<dbReference type="Pfam" id="PF25391">
    <property type="entry name" value="WD40_Gbeta"/>
    <property type="match status" value="1"/>
</dbReference>
<dbReference type="InterPro" id="IPR001632">
    <property type="entry name" value="WD40_G-protein_beta-like"/>
</dbReference>
<proteinExistence type="inferred from homology"/>
<feature type="repeat" description="WD" evidence="5">
    <location>
        <begin position="218"/>
        <end position="260"/>
    </location>
</feature>
<dbReference type="SUPFAM" id="SSF50978">
    <property type="entry name" value="WD40 repeat-like"/>
    <property type="match status" value="1"/>
</dbReference>
<evidence type="ECO:0000313" key="7">
    <source>
        <dbReference type="EMBL" id="AOW04804.1"/>
    </source>
</evidence>
<dbReference type="PROSITE" id="PS00678">
    <property type="entry name" value="WD_REPEATS_1"/>
    <property type="match status" value="2"/>
</dbReference>
<dbReference type="GeneID" id="2912949"/>
<feature type="repeat" description="WD" evidence="5">
    <location>
        <begin position="177"/>
        <end position="217"/>
    </location>
</feature>
<evidence type="ECO:0000256" key="2">
    <source>
        <dbReference type="ARBA" id="ARBA00022574"/>
    </source>
</evidence>
<keyword evidence="4" id="KW-0807">Transducer</keyword>
<dbReference type="PIRSF" id="PIRSF002394">
    <property type="entry name" value="GN-bd_beta"/>
    <property type="match status" value="1"/>
</dbReference>
<dbReference type="OrthoDB" id="10255630at2759"/>
<comment type="similarity">
    <text evidence="1">Belongs to the WD repeat G protein beta family.</text>
</comment>
<feature type="repeat" description="WD" evidence="5">
    <location>
        <begin position="69"/>
        <end position="110"/>
    </location>
</feature>
<evidence type="ECO:0000313" key="9">
    <source>
        <dbReference type="Proteomes" id="UP000182444"/>
    </source>
</evidence>
<dbReference type="SMART" id="SM00320">
    <property type="entry name" value="WD40"/>
    <property type="match status" value="7"/>
</dbReference>
<dbReference type="PROSITE" id="PS50294">
    <property type="entry name" value="WD_REPEATS_REGION"/>
    <property type="match status" value="4"/>
</dbReference>